<dbReference type="SUPFAM" id="SSF143120">
    <property type="entry name" value="YefM-like"/>
    <property type="match status" value="1"/>
</dbReference>
<dbReference type="Proteomes" id="UP000570003">
    <property type="component" value="Unassembled WGS sequence"/>
</dbReference>
<dbReference type="Gene3D" id="3.40.1620.10">
    <property type="entry name" value="YefM-like domain"/>
    <property type="match status" value="1"/>
</dbReference>
<proteinExistence type="inferred from homology"/>
<comment type="function">
    <text evidence="2">Antitoxin component of a type II toxin-antitoxin (TA) system.</text>
</comment>
<evidence type="ECO:0000313" key="3">
    <source>
        <dbReference type="EMBL" id="NKY13923.1"/>
    </source>
</evidence>
<dbReference type="Pfam" id="PF02604">
    <property type="entry name" value="PhdYeFM_antitox"/>
    <property type="match status" value="1"/>
</dbReference>
<organism evidence="3 4">
    <name type="scientific">Streptomyces somaliensis (strain ATCC 33201 / DSM 40738 / JCM 12659 / KCTC 9044 / NCTC 11332 / NRRL B-12077 / IP 733)</name>
    <dbReference type="NCBI Taxonomy" id="1134445"/>
    <lineage>
        <taxon>Bacteria</taxon>
        <taxon>Bacillati</taxon>
        <taxon>Actinomycetota</taxon>
        <taxon>Actinomycetes</taxon>
        <taxon>Kitasatosporales</taxon>
        <taxon>Streptomycetaceae</taxon>
        <taxon>Streptomyces</taxon>
    </lineage>
</organism>
<dbReference type="InterPro" id="IPR036165">
    <property type="entry name" value="YefM-like_sf"/>
</dbReference>
<accession>A0AA44DCH6</accession>
<name>A0AA44DCH6_STRE0</name>
<dbReference type="NCBIfam" id="TIGR01552">
    <property type="entry name" value="phd_fam"/>
    <property type="match status" value="1"/>
</dbReference>
<dbReference type="EMBL" id="JAAXOU010000045">
    <property type="protein sequence ID" value="NKY13923.1"/>
    <property type="molecule type" value="Genomic_DNA"/>
</dbReference>
<reference evidence="3 4" key="1">
    <citation type="submission" date="2020-04" db="EMBL/GenBank/DDBJ databases">
        <title>MicrobeNet Type strains.</title>
        <authorList>
            <person name="Nicholson A.C."/>
        </authorList>
    </citation>
    <scope>NUCLEOTIDE SEQUENCE [LARGE SCALE GENOMIC DNA]</scope>
    <source>
        <strain evidence="3 4">DSM 40738</strain>
    </source>
</reference>
<comment type="similarity">
    <text evidence="1 2">Belongs to the phD/YefM antitoxin family.</text>
</comment>
<dbReference type="AlphaFoldDB" id="A0AA44DCH6"/>
<sequence>MLGLGARARPGAVVREVGATREPVAVTDRGRTVAVLVDPAHGPRPGRRSAVPACSASSSAATAWCTRSAAAGCASA</sequence>
<comment type="caution">
    <text evidence="3">The sequence shown here is derived from an EMBL/GenBank/DDBJ whole genome shotgun (WGS) entry which is preliminary data.</text>
</comment>
<evidence type="ECO:0000256" key="1">
    <source>
        <dbReference type="ARBA" id="ARBA00009981"/>
    </source>
</evidence>
<protein>
    <recommendedName>
        <fullName evidence="2">Antitoxin</fullName>
    </recommendedName>
</protein>
<evidence type="ECO:0000313" key="4">
    <source>
        <dbReference type="Proteomes" id="UP000570003"/>
    </source>
</evidence>
<keyword evidence="4" id="KW-1185">Reference proteome</keyword>
<gene>
    <name evidence="3" type="ORF">HGA06_07025</name>
</gene>
<dbReference type="InterPro" id="IPR006442">
    <property type="entry name" value="Antitoxin_Phd/YefM"/>
</dbReference>
<evidence type="ECO:0000256" key="2">
    <source>
        <dbReference type="RuleBase" id="RU362080"/>
    </source>
</evidence>